<name>A0AAW0PPJ7_9GOBI</name>
<protein>
    <submittedName>
        <fullName evidence="1">Uncharacterized protein</fullName>
    </submittedName>
</protein>
<gene>
    <name evidence="1" type="ORF">WMY93_007740</name>
</gene>
<comment type="caution">
    <text evidence="1">The sequence shown here is derived from an EMBL/GenBank/DDBJ whole genome shotgun (WGS) entry which is preliminary data.</text>
</comment>
<accession>A0AAW0PPJ7</accession>
<keyword evidence="2" id="KW-1185">Reference proteome</keyword>
<proteinExistence type="predicted"/>
<dbReference type="Proteomes" id="UP001460270">
    <property type="component" value="Unassembled WGS sequence"/>
</dbReference>
<dbReference type="AlphaFoldDB" id="A0AAW0PPJ7"/>
<dbReference type="EMBL" id="JBBPFD010000005">
    <property type="protein sequence ID" value="KAK7925430.1"/>
    <property type="molecule type" value="Genomic_DNA"/>
</dbReference>
<evidence type="ECO:0000313" key="1">
    <source>
        <dbReference type="EMBL" id="KAK7925430.1"/>
    </source>
</evidence>
<organism evidence="1 2">
    <name type="scientific">Mugilogobius chulae</name>
    <name type="common">yellowstripe goby</name>
    <dbReference type="NCBI Taxonomy" id="88201"/>
    <lineage>
        <taxon>Eukaryota</taxon>
        <taxon>Metazoa</taxon>
        <taxon>Chordata</taxon>
        <taxon>Craniata</taxon>
        <taxon>Vertebrata</taxon>
        <taxon>Euteleostomi</taxon>
        <taxon>Actinopterygii</taxon>
        <taxon>Neopterygii</taxon>
        <taxon>Teleostei</taxon>
        <taxon>Neoteleostei</taxon>
        <taxon>Acanthomorphata</taxon>
        <taxon>Gobiaria</taxon>
        <taxon>Gobiiformes</taxon>
        <taxon>Gobioidei</taxon>
        <taxon>Gobiidae</taxon>
        <taxon>Gobionellinae</taxon>
        <taxon>Mugilogobius</taxon>
    </lineage>
</organism>
<evidence type="ECO:0000313" key="2">
    <source>
        <dbReference type="Proteomes" id="UP001460270"/>
    </source>
</evidence>
<sequence length="50" mass="5647">MEVPLPVQPYRTSRPPPPLAWRDEECSGALYALCHALNQGDIRAHSWSET</sequence>
<reference evidence="2" key="1">
    <citation type="submission" date="2024-04" db="EMBL/GenBank/DDBJ databases">
        <title>Salinicola lusitanus LLJ914,a marine bacterium isolated from the Okinawa Trough.</title>
        <authorList>
            <person name="Li J."/>
        </authorList>
    </citation>
    <scope>NUCLEOTIDE SEQUENCE [LARGE SCALE GENOMIC DNA]</scope>
</reference>